<evidence type="ECO:0000313" key="10">
    <source>
        <dbReference type="Proteomes" id="UP000295070"/>
    </source>
</evidence>
<keyword evidence="5" id="KW-0677">Repeat</keyword>
<evidence type="ECO:0000256" key="1">
    <source>
        <dbReference type="ARBA" id="ARBA00004245"/>
    </source>
</evidence>
<keyword evidence="4 7" id="KW-0493">Microtubule</keyword>
<organism evidence="9 10">
    <name type="scientific">Perca flavescens</name>
    <name type="common">American yellow perch</name>
    <name type="synonym">Morone flavescens</name>
    <dbReference type="NCBI Taxonomy" id="8167"/>
    <lineage>
        <taxon>Eukaryota</taxon>
        <taxon>Metazoa</taxon>
        <taxon>Chordata</taxon>
        <taxon>Craniata</taxon>
        <taxon>Vertebrata</taxon>
        <taxon>Euteleostomi</taxon>
        <taxon>Actinopterygii</taxon>
        <taxon>Neopterygii</taxon>
        <taxon>Teleostei</taxon>
        <taxon>Neoteleostei</taxon>
        <taxon>Acanthomorphata</taxon>
        <taxon>Eupercaria</taxon>
        <taxon>Perciformes</taxon>
        <taxon>Percoidei</taxon>
        <taxon>Percidae</taxon>
        <taxon>Percinae</taxon>
        <taxon>Perca</taxon>
    </lineage>
</organism>
<feature type="compositionally biased region" description="Low complexity" evidence="8">
    <location>
        <begin position="164"/>
        <end position="175"/>
    </location>
</feature>
<feature type="compositionally biased region" description="Low complexity" evidence="8">
    <location>
        <begin position="187"/>
        <end position="204"/>
    </location>
</feature>
<dbReference type="PROSITE" id="PS51491">
    <property type="entry name" value="TAU_MAP_2"/>
    <property type="match status" value="3"/>
</dbReference>
<dbReference type="GO" id="GO:0005874">
    <property type="term" value="C:microtubule"/>
    <property type="evidence" value="ECO:0007669"/>
    <property type="project" value="UniProtKB-KW"/>
</dbReference>
<dbReference type="GO" id="GO:0000226">
    <property type="term" value="P:microtubule cytoskeleton organization"/>
    <property type="evidence" value="ECO:0007669"/>
    <property type="project" value="TreeGrafter"/>
</dbReference>
<keyword evidence="2 7" id="KW-0963">Cytoplasm</keyword>
<dbReference type="GO" id="GO:0031175">
    <property type="term" value="P:neuron projection development"/>
    <property type="evidence" value="ECO:0007669"/>
    <property type="project" value="TreeGrafter"/>
</dbReference>
<proteinExistence type="predicted"/>
<name>A0A484CII4_PERFV</name>
<evidence type="ECO:0000256" key="3">
    <source>
        <dbReference type="ARBA" id="ARBA00022553"/>
    </source>
</evidence>
<evidence type="ECO:0000256" key="7">
    <source>
        <dbReference type="RuleBase" id="RU000686"/>
    </source>
</evidence>
<evidence type="ECO:0000256" key="5">
    <source>
        <dbReference type="ARBA" id="ARBA00022737"/>
    </source>
</evidence>
<dbReference type="PANTHER" id="PTHR11501:SF14">
    <property type="entry name" value="MICROTUBULE-ASSOCIATED PROTEIN TAU"/>
    <property type="match status" value="1"/>
</dbReference>
<feature type="compositionally biased region" description="Basic and acidic residues" evidence="8">
    <location>
        <begin position="83"/>
        <end position="94"/>
    </location>
</feature>
<feature type="compositionally biased region" description="Basic and acidic residues" evidence="8">
    <location>
        <begin position="320"/>
        <end position="341"/>
    </location>
</feature>
<evidence type="ECO:0000313" key="9">
    <source>
        <dbReference type="EMBL" id="TDH03582.1"/>
    </source>
</evidence>
<sequence>MDNWPPLEGEQCMLGVSFLDKLPDGGVVSEERGEGRGEEQEEEVTEEKVVKEEEDQLPGGDGEMEEEKRVSSPVSPPDEEEQKETAEERHKGTEENVGQSSRGVALCGLLPSGDGDVPAATLSSSAEPSTPPATPAAQAGKTSAPPLQKEKAAVKETAEEPLKASKSAGGARAAKMISAKSTESVDGANSPGSRSPASRSSTPNRDVKKVAVVRTPPRSPGASRGRTPPSHPMPDLSNVRSKVGSTENLKHTPGGGKVQIVNKKMNLTSVASKCGSKDNIKHKPGGGKVEIKSEKVDFKTVQSKVGSLENVTHVPGGGKKKIESQKLSFRESAKARTDHGADIIVQPDSAPSSDTFSPGGLNAAEAPPFDTLADQVSTSLAKQGL</sequence>
<evidence type="ECO:0000256" key="2">
    <source>
        <dbReference type="ARBA" id="ARBA00022490"/>
    </source>
</evidence>
<feature type="compositionally biased region" description="Polar residues" evidence="8">
    <location>
        <begin position="238"/>
        <end position="247"/>
    </location>
</feature>
<evidence type="ECO:0000256" key="8">
    <source>
        <dbReference type="SAM" id="MobiDB-lite"/>
    </source>
</evidence>
<dbReference type="STRING" id="8167.A0A484CII4"/>
<dbReference type="PANTHER" id="PTHR11501">
    <property type="entry name" value="MICROTUBULE-ASSOCIATED PROTEIN"/>
    <property type="match status" value="1"/>
</dbReference>
<evidence type="ECO:0000256" key="6">
    <source>
        <dbReference type="ARBA" id="ARBA00023212"/>
    </source>
</evidence>
<dbReference type="InterPro" id="IPR027324">
    <property type="entry name" value="MAP2/MAP4/Tau"/>
</dbReference>
<feature type="region of interest" description="Disordered" evidence="8">
    <location>
        <begin position="309"/>
        <end position="370"/>
    </location>
</feature>
<dbReference type="GO" id="GO:0043005">
    <property type="term" value="C:neuron projection"/>
    <property type="evidence" value="ECO:0007669"/>
    <property type="project" value="TreeGrafter"/>
</dbReference>
<dbReference type="PROSITE" id="PS00229">
    <property type="entry name" value="TAU_MAP_1"/>
    <property type="match status" value="2"/>
</dbReference>
<feature type="region of interest" description="Disordered" evidence="8">
    <location>
        <begin position="15"/>
        <end position="257"/>
    </location>
</feature>
<keyword evidence="6 7" id="KW-0206">Cytoskeleton</keyword>
<comment type="subcellular location">
    <subcellularLocation>
        <location evidence="1 7">Cytoplasm</location>
        <location evidence="1 7">Cytoskeleton</location>
    </subcellularLocation>
</comment>
<dbReference type="EMBL" id="SCKG01000015">
    <property type="protein sequence ID" value="TDH03582.1"/>
    <property type="molecule type" value="Genomic_DNA"/>
</dbReference>
<dbReference type="AlphaFoldDB" id="A0A484CII4"/>
<dbReference type="Pfam" id="PF00418">
    <property type="entry name" value="Tubulin-binding"/>
    <property type="match status" value="3"/>
</dbReference>
<dbReference type="Proteomes" id="UP000295070">
    <property type="component" value="Chromosome 15"/>
</dbReference>
<comment type="caution">
    <text evidence="9">The sequence shown here is derived from an EMBL/GenBank/DDBJ whole genome shotgun (WGS) entry which is preliminary data.</text>
</comment>
<accession>A0A484CII4</accession>
<dbReference type="GO" id="GO:0008017">
    <property type="term" value="F:microtubule binding"/>
    <property type="evidence" value="ECO:0007669"/>
    <property type="project" value="InterPro"/>
</dbReference>
<gene>
    <name evidence="9" type="ORF">EPR50_G00165230</name>
</gene>
<feature type="compositionally biased region" description="Low complexity" evidence="8">
    <location>
        <begin position="118"/>
        <end position="128"/>
    </location>
</feature>
<protein>
    <recommendedName>
        <fullName evidence="7">Microtubule-associated protein</fullName>
    </recommendedName>
</protein>
<dbReference type="InterPro" id="IPR001084">
    <property type="entry name" value="MAP_tubulin-bd_rpt"/>
</dbReference>
<evidence type="ECO:0000256" key="4">
    <source>
        <dbReference type="ARBA" id="ARBA00022701"/>
    </source>
</evidence>
<feature type="compositionally biased region" description="Basic and acidic residues" evidence="8">
    <location>
        <begin position="29"/>
        <end position="38"/>
    </location>
</feature>
<keyword evidence="10" id="KW-1185">Reference proteome</keyword>
<reference evidence="9 10" key="1">
    <citation type="submission" date="2019-01" db="EMBL/GenBank/DDBJ databases">
        <title>A chromosome-scale genome assembly of the yellow perch, Perca flavescens.</title>
        <authorList>
            <person name="Feron R."/>
            <person name="Morvezen R."/>
            <person name="Bestin A."/>
            <person name="Haffray P."/>
            <person name="Klopp C."/>
            <person name="Zahm M."/>
            <person name="Cabau C."/>
            <person name="Roques C."/>
            <person name="Donnadieu C."/>
            <person name="Bouchez O."/>
            <person name="Christie M."/>
            <person name="Larson W."/>
            <person name="Guiguen Y."/>
        </authorList>
    </citation>
    <scope>NUCLEOTIDE SEQUENCE [LARGE SCALE GENOMIC DNA]</scope>
    <source>
        <strain evidence="9">YP-PL-M2</strain>
        <tissue evidence="9">Blood</tissue>
    </source>
</reference>
<keyword evidence="3" id="KW-0597">Phosphoprotein</keyword>
<feature type="compositionally biased region" description="Basic and acidic residues" evidence="8">
    <location>
        <begin position="148"/>
        <end position="163"/>
    </location>
</feature>